<comment type="subcellular location">
    <subcellularLocation>
        <location evidence="1">Cell membrane</location>
        <topology evidence="1">Multi-pass membrane protein</topology>
    </subcellularLocation>
</comment>
<dbReference type="GO" id="GO:0015171">
    <property type="term" value="F:amino acid transmembrane transporter activity"/>
    <property type="evidence" value="ECO:0007669"/>
    <property type="project" value="TreeGrafter"/>
</dbReference>
<keyword evidence="8" id="KW-1185">Reference proteome</keyword>
<evidence type="ECO:0000313" key="7">
    <source>
        <dbReference type="EMBL" id="OSM06258.1"/>
    </source>
</evidence>
<dbReference type="PIRSF" id="PIRSF006324">
    <property type="entry name" value="LeuE"/>
    <property type="match status" value="1"/>
</dbReference>
<dbReference type="OrthoDB" id="9804822at2"/>
<evidence type="ECO:0000256" key="5">
    <source>
        <dbReference type="ARBA" id="ARBA00023136"/>
    </source>
</evidence>
<comment type="caution">
    <text evidence="7">The sequence shown here is derived from an EMBL/GenBank/DDBJ whole genome shotgun (WGS) entry which is preliminary data.</text>
</comment>
<name>A0A1Y2K7P5_9PROT</name>
<feature type="transmembrane region" description="Helical" evidence="6">
    <location>
        <begin position="42"/>
        <end position="62"/>
    </location>
</feature>
<feature type="transmembrane region" description="Helical" evidence="6">
    <location>
        <begin position="140"/>
        <end position="165"/>
    </location>
</feature>
<keyword evidence="3 6" id="KW-0812">Transmembrane</keyword>
<evidence type="ECO:0000256" key="4">
    <source>
        <dbReference type="ARBA" id="ARBA00022989"/>
    </source>
</evidence>
<dbReference type="GO" id="GO:0005886">
    <property type="term" value="C:plasma membrane"/>
    <property type="evidence" value="ECO:0007669"/>
    <property type="project" value="UniProtKB-SubCell"/>
</dbReference>
<accession>A0A1Y2K7P5</accession>
<reference evidence="7 8" key="1">
    <citation type="journal article" date="2016" name="BMC Genomics">
        <title>Combined genomic and structural analyses of a cultured magnetotactic bacterium reveals its niche adaptation to a dynamic environment.</title>
        <authorList>
            <person name="Araujo A.C."/>
            <person name="Morillo V."/>
            <person name="Cypriano J."/>
            <person name="Teixeira L.C."/>
            <person name="Leao P."/>
            <person name="Lyra S."/>
            <person name="Almeida L.G."/>
            <person name="Bazylinski D.A."/>
            <person name="Vasconcellos A.T."/>
            <person name="Abreu F."/>
            <person name="Lins U."/>
        </authorList>
    </citation>
    <scope>NUCLEOTIDE SEQUENCE [LARGE SCALE GENOMIC DNA]</scope>
    <source>
        <strain evidence="7 8">IT-1</strain>
    </source>
</reference>
<organism evidence="7 8">
    <name type="scientific">Magnetofaba australis IT-1</name>
    <dbReference type="NCBI Taxonomy" id="1434232"/>
    <lineage>
        <taxon>Bacteria</taxon>
        <taxon>Pseudomonadati</taxon>
        <taxon>Pseudomonadota</taxon>
        <taxon>Magnetococcia</taxon>
        <taxon>Magnetococcales</taxon>
        <taxon>Magnetococcaceae</taxon>
        <taxon>Magnetofaba</taxon>
    </lineage>
</organism>
<dbReference type="PANTHER" id="PTHR30086:SF20">
    <property type="entry name" value="ARGININE EXPORTER PROTEIN ARGO-RELATED"/>
    <property type="match status" value="1"/>
</dbReference>
<dbReference type="STRING" id="1434232.MAIT1_01244"/>
<protein>
    <submittedName>
        <fullName evidence="7">Putative lysine exporter protein LysE/YggA</fullName>
    </submittedName>
</protein>
<dbReference type="AlphaFoldDB" id="A0A1Y2K7P5"/>
<keyword evidence="2" id="KW-1003">Cell membrane</keyword>
<sequence>MVEYITVVWLFLATPGPSHLLMLANGVSYGFAHARPTAWGDLSANALQIMAAGFGLAGIIIASEDVFTAIKWAGVAYLIYLAAQKWRLAGRSVPHCQADSAAPGWRRMYLQGFFTSAVNPKAVVFFAALFPQFLNLQEALAPQVAILGALYLLIDGAYLLAYGRFAAWVGARMQSRAAFWTHRAAAACLIATAVLLAWKDAQLH</sequence>
<dbReference type="EMBL" id="LVJN01000016">
    <property type="protein sequence ID" value="OSM06258.1"/>
    <property type="molecule type" value="Genomic_DNA"/>
</dbReference>
<evidence type="ECO:0000256" key="6">
    <source>
        <dbReference type="SAM" id="Phobius"/>
    </source>
</evidence>
<evidence type="ECO:0000256" key="2">
    <source>
        <dbReference type="ARBA" id="ARBA00022475"/>
    </source>
</evidence>
<evidence type="ECO:0000313" key="8">
    <source>
        <dbReference type="Proteomes" id="UP000194003"/>
    </source>
</evidence>
<evidence type="ECO:0000256" key="1">
    <source>
        <dbReference type="ARBA" id="ARBA00004651"/>
    </source>
</evidence>
<keyword evidence="4 6" id="KW-1133">Transmembrane helix</keyword>
<dbReference type="InterPro" id="IPR001123">
    <property type="entry name" value="LeuE-type"/>
</dbReference>
<evidence type="ECO:0000256" key="3">
    <source>
        <dbReference type="ARBA" id="ARBA00022692"/>
    </source>
</evidence>
<feature type="transmembrane region" description="Helical" evidence="6">
    <location>
        <begin position="113"/>
        <end position="134"/>
    </location>
</feature>
<dbReference type="Pfam" id="PF01810">
    <property type="entry name" value="LysE"/>
    <property type="match status" value="1"/>
</dbReference>
<proteinExistence type="predicted"/>
<dbReference type="Proteomes" id="UP000194003">
    <property type="component" value="Unassembled WGS sequence"/>
</dbReference>
<gene>
    <name evidence="7" type="ORF">MAIT1_01244</name>
</gene>
<feature type="transmembrane region" description="Helical" evidence="6">
    <location>
        <begin position="177"/>
        <end position="198"/>
    </location>
</feature>
<dbReference type="PANTHER" id="PTHR30086">
    <property type="entry name" value="ARGININE EXPORTER PROTEIN ARGO"/>
    <property type="match status" value="1"/>
</dbReference>
<dbReference type="RefSeq" id="WP_085441391.1">
    <property type="nucleotide sequence ID" value="NZ_LVJN01000016.1"/>
</dbReference>
<keyword evidence="5 6" id="KW-0472">Membrane</keyword>